<dbReference type="EMBL" id="CP097507">
    <property type="protein sequence ID" value="URE04080.1"/>
    <property type="molecule type" value="Genomic_DNA"/>
</dbReference>
<accession>A0A9E7FY51</accession>
<reference evidence="2" key="1">
    <citation type="submission" date="2022-05" db="EMBL/GenBank/DDBJ databases">
        <title>The Musa troglodytarum L. genome provides insights into the mechanism of non-climacteric behaviour and enrichment of carotenoids.</title>
        <authorList>
            <person name="Wang J."/>
        </authorList>
    </citation>
    <scope>NUCLEOTIDE SEQUENCE</scope>
    <source>
        <tissue evidence="2">Leaf</tissue>
    </source>
</reference>
<sequence>MPSSPSKWACKRDGGGGGSHGRAWESNLLGFPWAPGQVLDRARQRMEVATDDGVDEDARVLPSIPCRHVHHVRLHHHRAVVPLRVEGGHRTVVGEAVLPADHLEAEHVAFVVQDLEALAAGGRRQAGHDADLPHRPDVAVAVDHVAAPHEVLVGLRLVEAPNHRPHRGNRRRDVLHQDRAALAGPYRALVVSPRHVRDAMPYAPHRGADGGGHRPRLAADAMQRRRRLGRGGASQLPEKKTMIYELLQFSFGFEAFGAGERDKRETNIEWWSVGTRPLHRSANYLPFDGY</sequence>
<keyword evidence="3" id="KW-1185">Reference proteome</keyword>
<feature type="region of interest" description="Disordered" evidence="1">
    <location>
        <begin position="1"/>
        <end position="21"/>
    </location>
</feature>
<evidence type="ECO:0000313" key="3">
    <source>
        <dbReference type="Proteomes" id="UP001055439"/>
    </source>
</evidence>
<dbReference type="AlphaFoldDB" id="A0A9E7FY51"/>
<proteinExistence type="predicted"/>
<gene>
    <name evidence="2" type="ORF">MUK42_03727</name>
</gene>
<evidence type="ECO:0000313" key="2">
    <source>
        <dbReference type="EMBL" id="URE04080.1"/>
    </source>
</evidence>
<dbReference type="OrthoDB" id="1939525at2759"/>
<organism evidence="2 3">
    <name type="scientific">Musa troglodytarum</name>
    <name type="common">fe'i banana</name>
    <dbReference type="NCBI Taxonomy" id="320322"/>
    <lineage>
        <taxon>Eukaryota</taxon>
        <taxon>Viridiplantae</taxon>
        <taxon>Streptophyta</taxon>
        <taxon>Embryophyta</taxon>
        <taxon>Tracheophyta</taxon>
        <taxon>Spermatophyta</taxon>
        <taxon>Magnoliopsida</taxon>
        <taxon>Liliopsida</taxon>
        <taxon>Zingiberales</taxon>
        <taxon>Musaceae</taxon>
        <taxon>Musa</taxon>
    </lineage>
</organism>
<evidence type="ECO:0000256" key="1">
    <source>
        <dbReference type="SAM" id="MobiDB-lite"/>
    </source>
</evidence>
<protein>
    <submittedName>
        <fullName evidence="2">Uncharacterized protein</fullName>
    </submittedName>
</protein>
<dbReference type="Proteomes" id="UP001055439">
    <property type="component" value="Chromosome 5"/>
</dbReference>
<name>A0A9E7FY51_9LILI</name>